<sequence length="293" mass="33072">MSSCDSQSAEPSSRVVDLWRRSKPSVETNAANKLPISRTTVSQLLSGERSLIWTNLSQMSPSDRTIMMRNIVGRWPYTWERRALNWPMPIATKINSDMMVFNPKMTVLESIRKCPLAPFVFGVYSSGVIFYALKQVLITPYLFNENVPCSSCILSRNIILSLASGIVMPLLTTPYLCYYIILQGKSSKYPLVKNYIDFLALSWEGSRAARSVLLKCIPLQAIVAAISTYTVLWGRERVLDTLDADPDFARELLISVQLKPTIKQRFVDFLSRVPYCSDIIGKPAPETEQLQVT</sequence>
<feature type="transmembrane region" description="Helical" evidence="1">
    <location>
        <begin position="153"/>
        <end position="181"/>
    </location>
</feature>
<keyword evidence="1" id="KW-0472">Membrane</keyword>
<proteinExistence type="predicted"/>
<dbReference type="AlphaFoldDB" id="A0A0D8XLH7"/>
<keyword evidence="3" id="KW-1185">Reference proteome</keyword>
<dbReference type="Pfam" id="PF23408">
    <property type="entry name" value="TMEM126_like"/>
    <property type="match status" value="1"/>
</dbReference>
<reference evidence="3" key="2">
    <citation type="journal article" date="2016" name="Sci. Rep.">
        <title>Dictyocaulus viviparus genome, variome and transcriptome elucidate lungworm biology and support future intervention.</title>
        <authorList>
            <person name="McNulty S.N."/>
            <person name="Strube C."/>
            <person name="Rosa B.A."/>
            <person name="Martin J.C."/>
            <person name="Tyagi R."/>
            <person name="Choi Y.J."/>
            <person name="Wang Q."/>
            <person name="Hallsworth Pepin K."/>
            <person name="Zhang X."/>
            <person name="Ozersky P."/>
            <person name="Wilson R.K."/>
            <person name="Sternberg P.W."/>
            <person name="Gasser R.B."/>
            <person name="Mitreva M."/>
        </authorList>
    </citation>
    <scope>NUCLEOTIDE SEQUENCE [LARGE SCALE GENOMIC DNA]</scope>
    <source>
        <strain evidence="3">HannoverDv2000</strain>
    </source>
</reference>
<protein>
    <recommendedName>
        <fullName evidence="4">Transmembrane protein</fullName>
    </recommendedName>
</protein>
<keyword evidence="1" id="KW-0812">Transmembrane</keyword>
<feature type="transmembrane region" description="Helical" evidence="1">
    <location>
        <begin position="114"/>
        <end position="133"/>
    </location>
</feature>
<organism evidence="2 3">
    <name type="scientific">Dictyocaulus viviparus</name>
    <name type="common">Bovine lungworm</name>
    <dbReference type="NCBI Taxonomy" id="29172"/>
    <lineage>
        <taxon>Eukaryota</taxon>
        <taxon>Metazoa</taxon>
        <taxon>Ecdysozoa</taxon>
        <taxon>Nematoda</taxon>
        <taxon>Chromadorea</taxon>
        <taxon>Rhabditida</taxon>
        <taxon>Rhabditina</taxon>
        <taxon>Rhabditomorpha</taxon>
        <taxon>Strongyloidea</taxon>
        <taxon>Metastrongylidae</taxon>
        <taxon>Dictyocaulus</taxon>
    </lineage>
</organism>
<dbReference type="InterPro" id="IPR057591">
    <property type="entry name" value="TMEM126-like"/>
</dbReference>
<reference evidence="2 3" key="1">
    <citation type="submission" date="2013-11" db="EMBL/GenBank/DDBJ databases">
        <title>Draft genome of the bovine lungworm Dictyocaulus viviparus.</title>
        <authorList>
            <person name="Mitreva M."/>
        </authorList>
    </citation>
    <scope>NUCLEOTIDE SEQUENCE [LARGE SCALE GENOMIC DNA]</scope>
    <source>
        <strain evidence="2 3">HannoverDv2000</strain>
    </source>
</reference>
<evidence type="ECO:0000313" key="2">
    <source>
        <dbReference type="EMBL" id="KJH43216.1"/>
    </source>
</evidence>
<name>A0A0D8XLH7_DICVI</name>
<evidence type="ECO:0008006" key="4">
    <source>
        <dbReference type="Google" id="ProtNLM"/>
    </source>
</evidence>
<evidence type="ECO:0000313" key="3">
    <source>
        <dbReference type="Proteomes" id="UP000053766"/>
    </source>
</evidence>
<gene>
    <name evidence="2" type="ORF">DICVIV_10776</name>
</gene>
<dbReference type="Proteomes" id="UP000053766">
    <property type="component" value="Unassembled WGS sequence"/>
</dbReference>
<dbReference type="OrthoDB" id="6234762at2759"/>
<keyword evidence="1" id="KW-1133">Transmembrane helix</keyword>
<evidence type="ECO:0000256" key="1">
    <source>
        <dbReference type="SAM" id="Phobius"/>
    </source>
</evidence>
<dbReference type="EMBL" id="KN716581">
    <property type="protein sequence ID" value="KJH43216.1"/>
    <property type="molecule type" value="Genomic_DNA"/>
</dbReference>
<accession>A0A0D8XLH7</accession>